<name>A0A1C3XD32_9BRAD</name>
<evidence type="ECO:0000313" key="4">
    <source>
        <dbReference type="Proteomes" id="UP000199184"/>
    </source>
</evidence>
<keyword evidence="2" id="KW-0732">Signal</keyword>
<dbReference type="EMBL" id="FMAI01000014">
    <property type="protein sequence ID" value="SCB50045.1"/>
    <property type="molecule type" value="Genomic_DNA"/>
</dbReference>
<protein>
    <submittedName>
        <fullName evidence="3">Uncharacterized protein</fullName>
    </submittedName>
</protein>
<evidence type="ECO:0000256" key="1">
    <source>
        <dbReference type="SAM" id="MobiDB-lite"/>
    </source>
</evidence>
<evidence type="ECO:0000256" key="2">
    <source>
        <dbReference type="SAM" id="SignalP"/>
    </source>
</evidence>
<proteinExistence type="predicted"/>
<dbReference type="Proteomes" id="UP000199184">
    <property type="component" value="Unassembled WGS sequence"/>
</dbReference>
<organism evidence="3 4">
    <name type="scientific">Bradyrhizobium shewense</name>
    <dbReference type="NCBI Taxonomy" id="1761772"/>
    <lineage>
        <taxon>Bacteria</taxon>
        <taxon>Pseudomonadati</taxon>
        <taxon>Pseudomonadota</taxon>
        <taxon>Alphaproteobacteria</taxon>
        <taxon>Hyphomicrobiales</taxon>
        <taxon>Nitrobacteraceae</taxon>
        <taxon>Bradyrhizobium</taxon>
    </lineage>
</organism>
<reference evidence="4" key="1">
    <citation type="submission" date="2016-08" db="EMBL/GenBank/DDBJ databases">
        <authorList>
            <person name="Varghese N."/>
            <person name="Submissions Spin"/>
        </authorList>
    </citation>
    <scope>NUCLEOTIDE SEQUENCE [LARGE SCALE GENOMIC DNA]</scope>
    <source>
        <strain evidence="4">ERR11</strain>
    </source>
</reference>
<dbReference type="AlphaFoldDB" id="A0A1C3XD32"/>
<accession>A0A1C3XD32</accession>
<evidence type="ECO:0000313" key="3">
    <source>
        <dbReference type="EMBL" id="SCB50045.1"/>
    </source>
</evidence>
<gene>
    <name evidence="3" type="ORF">GA0061098_101480</name>
</gene>
<sequence>MHARGLSLLIGIVVGIAAASVAAADPRDAVDRSQRLDTDALRDDAATNRLTPPSHPLQIAPPPTTPKAGTERRRKSGANGGGSR</sequence>
<feature type="signal peptide" evidence="2">
    <location>
        <begin position="1"/>
        <end position="23"/>
    </location>
</feature>
<feature type="compositionally biased region" description="Pro residues" evidence="1">
    <location>
        <begin position="53"/>
        <end position="65"/>
    </location>
</feature>
<keyword evidence="4" id="KW-1185">Reference proteome</keyword>
<feature type="chain" id="PRO_5008686571" evidence="2">
    <location>
        <begin position="24"/>
        <end position="84"/>
    </location>
</feature>
<feature type="region of interest" description="Disordered" evidence="1">
    <location>
        <begin position="23"/>
        <end position="84"/>
    </location>
</feature>
<feature type="compositionally biased region" description="Basic and acidic residues" evidence="1">
    <location>
        <begin position="25"/>
        <end position="46"/>
    </location>
</feature>